<gene>
    <name evidence="3" type="ORF">BerOc1_00309</name>
</gene>
<accession>A0A1J5MZJ3</accession>
<evidence type="ECO:0000259" key="2">
    <source>
        <dbReference type="Pfam" id="PF22725"/>
    </source>
</evidence>
<name>A0A1J5MZJ3_9BACT</name>
<dbReference type="InterPro" id="IPR055170">
    <property type="entry name" value="GFO_IDH_MocA-like_dom"/>
</dbReference>
<dbReference type="PANTHER" id="PTHR43377:SF1">
    <property type="entry name" value="BILIVERDIN REDUCTASE A"/>
    <property type="match status" value="1"/>
</dbReference>
<dbReference type="Proteomes" id="UP000181901">
    <property type="component" value="Unassembled WGS sequence"/>
</dbReference>
<sequence length="303" mass="33477">MHALIIGYGSIGARHARLLASMGHEVACVTRNRECPFPAFPNIRAALEETTPWLAVISTATAEHAAGLKALLKAGFTGRILVEKPLFEKVREIAPAPNDNVFVAYNLRFHPMVARTRELLAGHNILNARFAVGQYLPDWRPGQDYTKSYSASRAKGGGVLRDLSHELDLARFLLGDWKRATAMGGHYSDLAIDSDDQFAVLMETERCPVVGVHMDYLSRSTHRGYDITCADMTLRADFMAGMLTVNGTMEEFPVERDATYRRQLEAMAMGDPTPCTYAQGLALVGLIETLEQCAEQQIWESAS</sequence>
<dbReference type="GO" id="GO:0000166">
    <property type="term" value="F:nucleotide binding"/>
    <property type="evidence" value="ECO:0007669"/>
    <property type="project" value="InterPro"/>
</dbReference>
<feature type="domain" description="Gfo/Idh/MocA-like oxidoreductase N-terminal" evidence="1">
    <location>
        <begin position="2"/>
        <end position="93"/>
    </location>
</feature>
<proteinExistence type="predicted"/>
<dbReference type="InterPro" id="IPR000683">
    <property type="entry name" value="Gfo/Idh/MocA-like_OxRdtase_N"/>
</dbReference>
<dbReference type="EMBL" id="LKAQ01000001">
    <property type="protein sequence ID" value="OIQ51846.1"/>
    <property type="molecule type" value="Genomic_DNA"/>
</dbReference>
<evidence type="ECO:0000259" key="1">
    <source>
        <dbReference type="Pfam" id="PF01408"/>
    </source>
</evidence>
<dbReference type="SUPFAM" id="SSF55347">
    <property type="entry name" value="Glyceraldehyde-3-phosphate dehydrogenase-like, C-terminal domain"/>
    <property type="match status" value="1"/>
</dbReference>
<dbReference type="InterPro" id="IPR036291">
    <property type="entry name" value="NAD(P)-bd_dom_sf"/>
</dbReference>
<dbReference type="OrthoDB" id="9782091at2"/>
<dbReference type="SUPFAM" id="SSF51735">
    <property type="entry name" value="NAD(P)-binding Rossmann-fold domains"/>
    <property type="match status" value="1"/>
</dbReference>
<protein>
    <submittedName>
        <fullName evidence="3">Oxidoreductase family, NAD-binding Rossmann fold</fullName>
    </submittedName>
</protein>
<keyword evidence="4" id="KW-1185">Reference proteome</keyword>
<dbReference type="Pfam" id="PF22725">
    <property type="entry name" value="GFO_IDH_MocA_C3"/>
    <property type="match status" value="1"/>
</dbReference>
<dbReference type="Gene3D" id="3.30.360.10">
    <property type="entry name" value="Dihydrodipicolinate Reductase, domain 2"/>
    <property type="match status" value="1"/>
</dbReference>
<evidence type="ECO:0000313" key="3">
    <source>
        <dbReference type="EMBL" id="OIQ51846.1"/>
    </source>
</evidence>
<comment type="caution">
    <text evidence="3">The sequence shown here is derived from an EMBL/GenBank/DDBJ whole genome shotgun (WGS) entry which is preliminary data.</text>
</comment>
<organism evidence="3 4">
    <name type="scientific">Pseudodesulfovibrio hydrargyri</name>
    <dbReference type="NCBI Taxonomy" id="2125990"/>
    <lineage>
        <taxon>Bacteria</taxon>
        <taxon>Pseudomonadati</taxon>
        <taxon>Thermodesulfobacteriota</taxon>
        <taxon>Desulfovibrionia</taxon>
        <taxon>Desulfovibrionales</taxon>
        <taxon>Desulfovibrionaceae</taxon>
    </lineage>
</organism>
<evidence type="ECO:0000313" key="4">
    <source>
        <dbReference type="Proteomes" id="UP000181901"/>
    </source>
</evidence>
<dbReference type="AlphaFoldDB" id="A0A1J5MZJ3"/>
<dbReference type="PANTHER" id="PTHR43377">
    <property type="entry name" value="BILIVERDIN REDUCTASE A"/>
    <property type="match status" value="1"/>
</dbReference>
<dbReference type="InterPro" id="IPR051450">
    <property type="entry name" value="Gfo/Idh/MocA_Oxidoreductases"/>
</dbReference>
<reference evidence="3 4" key="1">
    <citation type="submission" date="2015-09" db="EMBL/GenBank/DDBJ databases">
        <title>Genome of Desulfovibrio dechloracetivorans BerOc1, a mercury methylating strain isolated from highly hydrocarbons and metals contaminated coastal sediments.</title>
        <authorList>
            <person name="Goni Urriza M."/>
            <person name="Gassie C."/>
            <person name="Bouchez O."/>
            <person name="Klopp C."/>
            <person name="Ranchou-Peyruse A."/>
            <person name="Remy G."/>
        </authorList>
    </citation>
    <scope>NUCLEOTIDE SEQUENCE [LARGE SCALE GENOMIC DNA]</scope>
    <source>
        <strain evidence="3 4">BerOc1</strain>
    </source>
</reference>
<dbReference type="RefSeq" id="WP_071543962.1">
    <property type="nucleotide sequence ID" value="NZ_LKAQ01000001.1"/>
</dbReference>
<feature type="domain" description="GFO/IDH/MocA-like oxidoreductase" evidence="2">
    <location>
        <begin position="117"/>
        <end position="229"/>
    </location>
</feature>
<dbReference type="Pfam" id="PF01408">
    <property type="entry name" value="GFO_IDH_MocA"/>
    <property type="match status" value="1"/>
</dbReference>
<dbReference type="Gene3D" id="3.40.50.720">
    <property type="entry name" value="NAD(P)-binding Rossmann-like Domain"/>
    <property type="match status" value="1"/>
</dbReference>